<organism evidence="1 2">
    <name type="scientific">Diversispora epigaea</name>
    <dbReference type="NCBI Taxonomy" id="1348612"/>
    <lineage>
        <taxon>Eukaryota</taxon>
        <taxon>Fungi</taxon>
        <taxon>Fungi incertae sedis</taxon>
        <taxon>Mucoromycota</taxon>
        <taxon>Glomeromycotina</taxon>
        <taxon>Glomeromycetes</taxon>
        <taxon>Diversisporales</taxon>
        <taxon>Diversisporaceae</taxon>
        <taxon>Diversispora</taxon>
    </lineage>
</organism>
<dbReference type="Proteomes" id="UP000266861">
    <property type="component" value="Unassembled WGS sequence"/>
</dbReference>
<accession>A0A397JZE0</accession>
<dbReference type="AlphaFoldDB" id="A0A397JZE0"/>
<name>A0A397JZE0_9GLOM</name>
<comment type="caution">
    <text evidence="1">The sequence shown here is derived from an EMBL/GenBank/DDBJ whole genome shotgun (WGS) entry which is preliminary data.</text>
</comment>
<keyword evidence="2" id="KW-1185">Reference proteome</keyword>
<evidence type="ECO:0000313" key="1">
    <source>
        <dbReference type="EMBL" id="RHZ90213.1"/>
    </source>
</evidence>
<gene>
    <name evidence="1" type="ORF">Glove_4g1</name>
</gene>
<sequence>MDITTTTINKIIKRTTKSCVFLVCGQPQSSRRILRRTFPYRTVLALKSSKRALAFQIFEISEFHEKPTSLLQESRQNNDAID</sequence>
<reference evidence="1 2" key="1">
    <citation type="submission" date="2018-08" db="EMBL/GenBank/DDBJ databases">
        <title>Genome and evolution of the arbuscular mycorrhizal fungus Diversispora epigaea (formerly Glomus versiforme) and its bacterial endosymbionts.</title>
        <authorList>
            <person name="Sun X."/>
            <person name="Fei Z."/>
            <person name="Harrison M."/>
        </authorList>
    </citation>
    <scope>NUCLEOTIDE SEQUENCE [LARGE SCALE GENOMIC DNA]</scope>
    <source>
        <strain evidence="1 2">IT104</strain>
    </source>
</reference>
<evidence type="ECO:0000313" key="2">
    <source>
        <dbReference type="Proteomes" id="UP000266861"/>
    </source>
</evidence>
<protein>
    <submittedName>
        <fullName evidence="1">Uncharacterized protein</fullName>
    </submittedName>
</protein>
<dbReference type="OrthoDB" id="10588635at2759"/>
<dbReference type="EMBL" id="PQFF01000003">
    <property type="protein sequence ID" value="RHZ90213.1"/>
    <property type="molecule type" value="Genomic_DNA"/>
</dbReference>
<proteinExistence type="predicted"/>